<dbReference type="Pfam" id="PF14736">
    <property type="entry name" value="N_Asn_amidohyd"/>
    <property type="match status" value="1"/>
</dbReference>
<dbReference type="GO" id="GO:0005634">
    <property type="term" value="C:nucleus"/>
    <property type="evidence" value="ECO:0007669"/>
    <property type="project" value="TreeGrafter"/>
</dbReference>
<sequence>MVLVLNGVLQDECPSDTRSLFAAHPVYRDTAAQLLAVPSKVVGPAGLLYVQQREVAATAPHDRNVNILGSDDATTCIIVVVRHSGSGAVALAHLDGAGTEEAAAGMIARVQELALGYPEGRIELQLIGGFSDQHGYSEELFYNIMHAFHKHPVEVDLTQACVGELNTAVRGGIHWPMIYGAGVNVKTGEIFPATFPDKGPEHALRSARHLTGGQQVLDVYDSGLGMLRIGPFNYDPLRGVDLWLAQSDEFILQHLSTSPEVEPPHFVMQVRATLKYIQDNQFPAVTVFRDNRPHYYKRDENTGCWQIHDM</sequence>
<organism evidence="1">
    <name type="scientific">Xenopsylla cheopis</name>
    <name type="common">Oriental rat flea</name>
    <name type="synonym">Pulex cheopis</name>
    <dbReference type="NCBI Taxonomy" id="163159"/>
    <lineage>
        <taxon>Eukaryota</taxon>
        <taxon>Metazoa</taxon>
        <taxon>Ecdysozoa</taxon>
        <taxon>Arthropoda</taxon>
        <taxon>Hexapoda</taxon>
        <taxon>Insecta</taxon>
        <taxon>Pterygota</taxon>
        <taxon>Neoptera</taxon>
        <taxon>Endopterygota</taxon>
        <taxon>Siphonaptera</taxon>
        <taxon>Pulicidae</taxon>
        <taxon>Xenopsyllinae</taxon>
        <taxon>Xenopsylla</taxon>
    </lineage>
</organism>
<evidence type="ECO:0000313" key="1">
    <source>
        <dbReference type="EMBL" id="NOV46867.1"/>
    </source>
</evidence>
<dbReference type="PANTHER" id="PTHR12498">
    <property type="entry name" value="N-TERMINAL ASPARAGINE AMIDOHYDROLASE"/>
    <property type="match status" value="1"/>
</dbReference>
<reference evidence="1" key="1">
    <citation type="submission" date="2020-03" db="EMBL/GenBank/DDBJ databases">
        <title>Transcriptomic Profiling of the Digestive Tract of the Rat Flea, Xenopsylla cheopis, Following Blood Feeding and Infection with Yersinia pestis.</title>
        <authorList>
            <person name="Bland D.M."/>
            <person name="Martens C.A."/>
            <person name="Virtaneva K."/>
            <person name="Kanakabandi K."/>
            <person name="Long D."/>
            <person name="Rosenke R."/>
            <person name="Saturday G.A."/>
            <person name="Hoyt F.H."/>
            <person name="Bruno D.P."/>
            <person name="Ribeiro J.M.C."/>
            <person name="Hinnebusch J."/>
        </authorList>
    </citation>
    <scope>NUCLEOTIDE SEQUENCE</scope>
</reference>
<proteinExistence type="predicted"/>
<dbReference type="PANTHER" id="PTHR12498:SF0">
    <property type="entry name" value="PROTEIN N-TERMINAL ASPARAGINE AMIDOHYDROLASE"/>
    <property type="match status" value="1"/>
</dbReference>
<keyword evidence="1" id="KW-0378">Hydrolase</keyword>
<dbReference type="AlphaFoldDB" id="A0A6M2DPU8"/>
<dbReference type="GO" id="GO:0008418">
    <property type="term" value="F:protein-N-terminal asparagine amidohydrolase activity"/>
    <property type="evidence" value="ECO:0007669"/>
    <property type="project" value="InterPro"/>
</dbReference>
<accession>A0A6M2DPU8</accession>
<dbReference type="GO" id="GO:0006511">
    <property type="term" value="P:ubiquitin-dependent protein catabolic process"/>
    <property type="evidence" value="ECO:0007669"/>
    <property type="project" value="TreeGrafter"/>
</dbReference>
<dbReference type="InterPro" id="IPR026750">
    <property type="entry name" value="NTAN1"/>
</dbReference>
<name>A0A6M2DPU8_XENCH</name>
<protein>
    <submittedName>
        <fullName evidence="1">Protein asparagine amidohydrolase isoform x2</fullName>
    </submittedName>
</protein>
<dbReference type="EMBL" id="GIIL01003141">
    <property type="protein sequence ID" value="NOV46867.1"/>
    <property type="molecule type" value="Transcribed_RNA"/>
</dbReference>